<feature type="transmembrane region" description="Helical" evidence="8">
    <location>
        <begin position="140"/>
        <end position="158"/>
    </location>
</feature>
<proteinExistence type="inferred from homology"/>
<dbReference type="InterPro" id="IPR036259">
    <property type="entry name" value="MFS_trans_sf"/>
</dbReference>
<evidence type="ECO:0000313" key="9">
    <source>
        <dbReference type="EMBL" id="KAF5356616.1"/>
    </source>
</evidence>
<comment type="caution">
    <text evidence="9">The sequence shown here is derived from an EMBL/GenBank/DDBJ whole genome shotgun (WGS) entry which is preliminary data.</text>
</comment>
<feature type="transmembrane region" description="Helical" evidence="8">
    <location>
        <begin position="203"/>
        <end position="221"/>
    </location>
</feature>
<accession>A0A8H5LFQ2</accession>
<dbReference type="GO" id="GO:0016020">
    <property type="term" value="C:membrane"/>
    <property type="evidence" value="ECO:0007669"/>
    <property type="project" value="UniProtKB-SubCell"/>
</dbReference>
<keyword evidence="3 8" id="KW-0812">Transmembrane</keyword>
<feature type="transmembrane region" description="Helical" evidence="8">
    <location>
        <begin position="170"/>
        <end position="191"/>
    </location>
</feature>
<gene>
    <name evidence="9" type="ORF">D9758_008204</name>
</gene>
<evidence type="ECO:0000313" key="10">
    <source>
        <dbReference type="Proteomes" id="UP000559256"/>
    </source>
</evidence>
<feature type="transmembrane region" description="Helical" evidence="8">
    <location>
        <begin position="393"/>
        <end position="416"/>
    </location>
</feature>
<dbReference type="InterPro" id="IPR011701">
    <property type="entry name" value="MFS"/>
</dbReference>
<evidence type="ECO:0000256" key="1">
    <source>
        <dbReference type="ARBA" id="ARBA00004141"/>
    </source>
</evidence>
<organism evidence="9 10">
    <name type="scientific">Tetrapyrgos nigripes</name>
    <dbReference type="NCBI Taxonomy" id="182062"/>
    <lineage>
        <taxon>Eukaryota</taxon>
        <taxon>Fungi</taxon>
        <taxon>Dikarya</taxon>
        <taxon>Basidiomycota</taxon>
        <taxon>Agaricomycotina</taxon>
        <taxon>Agaricomycetes</taxon>
        <taxon>Agaricomycetidae</taxon>
        <taxon>Agaricales</taxon>
        <taxon>Marasmiineae</taxon>
        <taxon>Marasmiaceae</taxon>
        <taxon>Tetrapyrgos</taxon>
    </lineage>
</organism>
<evidence type="ECO:0000256" key="7">
    <source>
        <dbReference type="SAM" id="MobiDB-lite"/>
    </source>
</evidence>
<evidence type="ECO:0000256" key="6">
    <source>
        <dbReference type="ARBA" id="ARBA00037968"/>
    </source>
</evidence>
<evidence type="ECO:0000256" key="5">
    <source>
        <dbReference type="ARBA" id="ARBA00023136"/>
    </source>
</evidence>
<dbReference type="GO" id="GO:0022857">
    <property type="term" value="F:transmembrane transporter activity"/>
    <property type="evidence" value="ECO:0007669"/>
    <property type="project" value="InterPro"/>
</dbReference>
<dbReference type="Gene3D" id="1.20.1250.20">
    <property type="entry name" value="MFS general substrate transporter like domains"/>
    <property type="match status" value="2"/>
</dbReference>
<feature type="transmembrane region" description="Helical" evidence="8">
    <location>
        <begin position="367"/>
        <end position="387"/>
    </location>
</feature>
<dbReference type="SUPFAM" id="SSF103473">
    <property type="entry name" value="MFS general substrate transporter"/>
    <property type="match status" value="1"/>
</dbReference>
<dbReference type="Pfam" id="PF07690">
    <property type="entry name" value="MFS_1"/>
    <property type="match status" value="1"/>
</dbReference>
<dbReference type="PANTHER" id="PTHR43791:SF70">
    <property type="entry name" value="MAJOR FACILITATOR SUPERFAMILY (MFS) PROFILE DOMAIN-CONTAINING PROTEIN"/>
    <property type="match status" value="1"/>
</dbReference>
<comment type="subcellular location">
    <subcellularLocation>
        <location evidence="1">Membrane</location>
        <topology evidence="1">Multi-pass membrane protein</topology>
    </subcellularLocation>
</comment>
<dbReference type="FunFam" id="1.20.1250.20:FF:000064">
    <property type="entry name" value="MFS allantoate transporter"/>
    <property type="match status" value="1"/>
</dbReference>
<evidence type="ECO:0000256" key="2">
    <source>
        <dbReference type="ARBA" id="ARBA00022448"/>
    </source>
</evidence>
<feature type="transmembrane region" description="Helical" evidence="8">
    <location>
        <begin position="111"/>
        <end position="133"/>
    </location>
</feature>
<feature type="transmembrane region" description="Helical" evidence="8">
    <location>
        <begin position="233"/>
        <end position="254"/>
    </location>
</feature>
<dbReference type="Proteomes" id="UP000559256">
    <property type="component" value="Unassembled WGS sequence"/>
</dbReference>
<keyword evidence="4 8" id="KW-1133">Transmembrane helix</keyword>
<name>A0A8H5LFQ2_9AGAR</name>
<feature type="transmembrane region" description="Helical" evidence="8">
    <location>
        <begin position="339"/>
        <end position="360"/>
    </location>
</feature>
<comment type="similarity">
    <text evidence="6">Belongs to the major facilitator superfamily. Allantoate permease family.</text>
</comment>
<dbReference type="OrthoDB" id="6730379at2759"/>
<evidence type="ECO:0008006" key="11">
    <source>
        <dbReference type="Google" id="ProtNLM"/>
    </source>
</evidence>
<protein>
    <recommendedName>
        <fullName evidence="11">Major facilitator superfamily (MFS) profile domain-containing protein</fullName>
    </recommendedName>
</protein>
<feature type="transmembrane region" description="Helical" evidence="8">
    <location>
        <begin position="428"/>
        <end position="448"/>
    </location>
</feature>
<keyword evidence="2" id="KW-0813">Transport</keyword>
<sequence length="529" mass="58954">MSPSISQDEKHSPSASPVSPTPPDLAYTHTTSSDHESISKNEVGYDLYKRANEEGLEWSQEEERSILRRIDIWILPVFCMTQGLAYLDKTALNYGNLFGMKADMHVNGSQFSWFASAFYLGYLVATEPAAWVLQRFHTGRVMGLMSFFWGIVVMSTPGCRSFAGALVNRIILGVLEACVTPGLGLMTPFWWRLEEQPVRHMTWYCFNGVAGIVGGFLAYGLGHATNSSVPNWALIFLTLGAFTSLWGVYVFFMLPDSPVSARFLTQREREIAVKRVAENRTGTKNKSFKMYQVKQAFLDPKTYLLFCASVAAQIPNGVTSNFSSIIISQMGFTQFQTVLLDIPTSVLQIVSLVFSGWIAGRVKNSRAIMMFVGNATCIIAAACLTYGPKEDKWGRLVAFWFTSFASVGFALSMVMISANVGGFTKRQVTTAVTFIGYCIGNIAGPHVLIDSEKPLGYPTATKAMMAGYTIKLGCHVFLGLYMWYDNKRRDRLAKEQGKIVSEEKRRQLAEEAGMNDVTEVDNVWFRYVL</sequence>
<evidence type="ECO:0000256" key="4">
    <source>
        <dbReference type="ARBA" id="ARBA00022989"/>
    </source>
</evidence>
<dbReference type="AlphaFoldDB" id="A0A8H5LFQ2"/>
<keyword evidence="5 8" id="KW-0472">Membrane</keyword>
<evidence type="ECO:0000256" key="8">
    <source>
        <dbReference type="SAM" id="Phobius"/>
    </source>
</evidence>
<keyword evidence="10" id="KW-1185">Reference proteome</keyword>
<reference evidence="9 10" key="1">
    <citation type="journal article" date="2020" name="ISME J.">
        <title>Uncovering the hidden diversity of litter-decomposition mechanisms in mushroom-forming fungi.</title>
        <authorList>
            <person name="Floudas D."/>
            <person name="Bentzer J."/>
            <person name="Ahren D."/>
            <person name="Johansson T."/>
            <person name="Persson P."/>
            <person name="Tunlid A."/>
        </authorList>
    </citation>
    <scope>NUCLEOTIDE SEQUENCE [LARGE SCALE GENOMIC DNA]</scope>
    <source>
        <strain evidence="9 10">CBS 291.85</strain>
    </source>
</reference>
<dbReference type="EMBL" id="JAACJM010000054">
    <property type="protein sequence ID" value="KAF5356616.1"/>
    <property type="molecule type" value="Genomic_DNA"/>
</dbReference>
<feature type="transmembrane region" description="Helical" evidence="8">
    <location>
        <begin position="468"/>
        <end position="484"/>
    </location>
</feature>
<feature type="region of interest" description="Disordered" evidence="7">
    <location>
        <begin position="1"/>
        <end position="38"/>
    </location>
</feature>
<dbReference type="PANTHER" id="PTHR43791">
    <property type="entry name" value="PERMEASE-RELATED"/>
    <property type="match status" value="1"/>
</dbReference>
<evidence type="ECO:0000256" key="3">
    <source>
        <dbReference type="ARBA" id="ARBA00022692"/>
    </source>
</evidence>